<feature type="compositionally biased region" description="Polar residues" evidence="1">
    <location>
        <begin position="83"/>
        <end position="93"/>
    </location>
</feature>
<dbReference type="Proteomes" id="UP000009168">
    <property type="component" value="Unassembled WGS sequence"/>
</dbReference>
<dbReference type="EMBL" id="GG662855">
    <property type="protein sequence ID" value="EWS76555.1"/>
    <property type="molecule type" value="Genomic_DNA"/>
</dbReference>
<keyword evidence="3" id="KW-1185">Reference proteome</keyword>
<dbReference type="AlphaFoldDB" id="W7XB05"/>
<evidence type="ECO:0000256" key="1">
    <source>
        <dbReference type="SAM" id="MobiDB-lite"/>
    </source>
</evidence>
<name>W7XB05_TETTS</name>
<proteinExistence type="predicted"/>
<feature type="region of interest" description="Disordered" evidence="1">
    <location>
        <begin position="83"/>
        <end position="126"/>
    </location>
</feature>
<evidence type="ECO:0000313" key="3">
    <source>
        <dbReference type="Proteomes" id="UP000009168"/>
    </source>
</evidence>
<accession>W7XB05</accession>
<dbReference type="InParanoid" id="W7XB05"/>
<feature type="compositionally biased region" description="Basic residues" evidence="1">
    <location>
        <begin position="94"/>
        <end position="116"/>
    </location>
</feature>
<dbReference type="GeneID" id="24438623"/>
<reference evidence="3" key="1">
    <citation type="journal article" date="2006" name="PLoS Biol.">
        <title>Macronuclear genome sequence of the ciliate Tetrahymena thermophila, a model eukaryote.</title>
        <authorList>
            <person name="Eisen J.A."/>
            <person name="Coyne R.S."/>
            <person name="Wu M."/>
            <person name="Wu D."/>
            <person name="Thiagarajan M."/>
            <person name="Wortman J.R."/>
            <person name="Badger J.H."/>
            <person name="Ren Q."/>
            <person name="Amedeo P."/>
            <person name="Jones K.M."/>
            <person name="Tallon L.J."/>
            <person name="Delcher A.L."/>
            <person name="Salzberg S.L."/>
            <person name="Silva J.C."/>
            <person name="Haas B.J."/>
            <person name="Majoros W.H."/>
            <person name="Farzad M."/>
            <person name="Carlton J.M."/>
            <person name="Smith R.K. Jr."/>
            <person name="Garg J."/>
            <person name="Pearlman R.E."/>
            <person name="Karrer K.M."/>
            <person name="Sun L."/>
            <person name="Manning G."/>
            <person name="Elde N.C."/>
            <person name="Turkewitz A.P."/>
            <person name="Asai D.J."/>
            <person name="Wilkes D.E."/>
            <person name="Wang Y."/>
            <person name="Cai H."/>
            <person name="Collins K."/>
            <person name="Stewart B.A."/>
            <person name="Lee S.R."/>
            <person name="Wilamowska K."/>
            <person name="Weinberg Z."/>
            <person name="Ruzzo W.L."/>
            <person name="Wloga D."/>
            <person name="Gaertig J."/>
            <person name="Frankel J."/>
            <person name="Tsao C.-C."/>
            <person name="Gorovsky M.A."/>
            <person name="Keeling P.J."/>
            <person name="Waller R.F."/>
            <person name="Patron N.J."/>
            <person name="Cherry J.M."/>
            <person name="Stover N.A."/>
            <person name="Krieger C.J."/>
            <person name="del Toro C."/>
            <person name="Ryder H.F."/>
            <person name="Williamson S.C."/>
            <person name="Barbeau R.A."/>
            <person name="Hamilton E.P."/>
            <person name="Orias E."/>
        </authorList>
    </citation>
    <scope>NUCLEOTIDE SEQUENCE [LARGE SCALE GENOMIC DNA]</scope>
    <source>
        <strain evidence="3">SB210</strain>
    </source>
</reference>
<protein>
    <submittedName>
        <fullName evidence="2">Uncharacterized protein</fullName>
    </submittedName>
</protein>
<sequence>MWRAHIFEIQKFESCAHVRIHQKPYSNANAHIFNKQQNRFYILYNQNKSLSKQSYHHLINNLLQYKGQRVNINKKQNYQSKIKSLSYNRQTLTQKKKQNTYRKPAKLNKNKKKSQRRNNCLIRQQQ</sequence>
<dbReference type="KEGG" id="tet:TTHERM_000365419"/>
<evidence type="ECO:0000313" key="2">
    <source>
        <dbReference type="EMBL" id="EWS76555.1"/>
    </source>
</evidence>
<organism evidence="2 3">
    <name type="scientific">Tetrahymena thermophila (strain SB210)</name>
    <dbReference type="NCBI Taxonomy" id="312017"/>
    <lineage>
        <taxon>Eukaryota</taxon>
        <taxon>Sar</taxon>
        <taxon>Alveolata</taxon>
        <taxon>Ciliophora</taxon>
        <taxon>Intramacronucleata</taxon>
        <taxon>Oligohymenophorea</taxon>
        <taxon>Hymenostomatida</taxon>
        <taxon>Tetrahymenina</taxon>
        <taxon>Tetrahymenidae</taxon>
        <taxon>Tetrahymena</taxon>
    </lineage>
</organism>
<gene>
    <name evidence="2" type="ORF">TTHERM_000365419</name>
</gene>
<dbReference type="RefSeq" id="XP_012650927.1">
    <property type="nucleotide sequence ID" value="XM_012795473.1"/>
</dbReference>